<dbReference type="SUPFAM" id="SSF51182">
    <property type="entry name" value="RmlC-like cupins"/>
    <property type="match status" value="1"/>
</dbReference>
<evidence type="ECO:0000259" key="2">
    <source>
        <dbReference type="PROSITE" id="PS50943"/>
    </source>
</evidence>
<keyword evidence="1" id="KW-0238">DNA-binding</keyword>
<name>A0A369WSF8_9GAMM</name>
<feature type="domain" description="HTH cro/C1-type" evidence="2">
    <location>
        <begin position="32"/>
        <end position="86"/>
    </location>
</feature>
<evidence type="ECO:0000256" key="1">
    <source>
        <dbReference type="ARBA" id="ARBA00023125"/>
    </source>
</evidence>
<dbReference type="CDD" id="cd02209">
    <property type="entry name" value="cupin_XRE_C"/>
    <property type="match status" value="1"/>
</dbReference>
<dbReference type="CDD" id="cd00093">
    <property type="entry name" value="HTH_XRE"/>
    <property type="match status" value="1"/>
</dbReference>
<dbReference type="InterPro" id="IPR013096">
    <property type="entry name" value="Cupin_2"/>
</dbReference>
<dbReference type="AlphaFoldDB" id="A0A369WSF8"/>
<accession>A0A369WSF8</accession>
<dbReference type="InterPro" id="IPR011051">
    <property type="entry name" value="RmlC_Cupin_sf"/>
</dbReference>
<dbReference type="InterPro" id="IPR010982">
    <property type="entry name" value="Lambda_DNA-bd_dom_sf"/>
</dbReference>
<keyword evidence="4" id="KW-1185">Reference proteome</keyword>
<dbReference type="Pfam" id="PF13560">
    <property type="entry name" value="HTH_31"/>
    <property type="match status" value="1"/>
</dbReference>
<dbReference type="EMBL" id="QQOH01000001">
    <property type="protein sequence ID" value="RDE24607.1"/>
    <property type="molecule type" value="Genomic_DNA"/>
</dbReference>
<dbReference type="PANTHER" id="PTHR46797">
    <property type="entry name" value="HTH-TYPE TRANSCRIPTIONAL REGULATOR"/>
    <property type="match status" value="1"/>
</dbReference>
<protein>
    <submittedName>
        <fullName evidence="3">XRE family transcriptional regulator</fullName>
    </submittedName>
</protein>
<reference evidence="3 4" key="1">
    <citation type="submission" date="2018-07" db="EMBL/GenBank/DDBJ databases">
        <title>Motiliproteus coralliicola sp. nov., a bacterium isolated from Coral.</title>
        <authorList>
            <person name="Wang G."/>
        </authorList>
    </citation>
    <scope>NUCLEOTIDE SEQUENCE [LARGE SCALE GENOMIC DNA]</scope>
    <source>
        <strain evidence="3 4">C34</strain>
    </source>
</reference>
<proteinExistence type="predicted"/>
<dbReference type="SMART" id="SM00530">
    <property type="entry name" value="HTH_XRE"/>
    <property type="match status" value="1"/>
</dbReference>
<dbReference type="SUPFAM" id="SSF47413">
    <property type="entry name" value="lambda repressor-like DNA-binding domains"/>
    <property type="match status" value="1"/>
</dbReference>
<dbReference type="InterPro" id="IPR014710">
    <property type="entry name" value="RmlC-like_jellyroll"/>
</dbReference>
<gene>
    <name evidence="3" type="ORF">DV711_03190</name>
</gene>
<dbReference type="PANTHER" id="PTHR46797:SF1">
    <property type="entry name" value="METHYLPHOSPHONATE SYNTHASE"/>
    <property type="match status" value="1"/>
</dbReference>
<dbReference type="InterPro" id="IPR001387">
    <property type="entry name" value="Cro/C1-type_HTH"/>
</dbReference>
<dbReference type="Gene3D" id="2.60.120.10">
    <property type="entry name" value="Jelly Rolls"/>
    <property type="match status" value="1"/>
</dbReference>
<evidence type="ECO:0000313" key="4">
    <source>
        <dbReference type="Proteomes" id="UP000253769"/>
    </source>
</evidence>
<sequence>MAGTCLSRPVLEQPARLQQQQAAGSIDLGARIARLRGQQGLSLQQLAIRTGIGQQTLRKIEQGRQSPRIALLQQILAAVGSDFDRLLAMEDPHDRRSRRSITRVQQRRALGQNQQLLNADLLSKKMLPIYNRLSDVSRPGGVFEKYPGEVFVMVLRGQLRLRLPDYQTLSLNRGDSVYFDGNQGYRIDNPDSVVAEWLTLIAAD</sequence>
<dbReference type="PROSITE" id="PS50943">
    <property type="entry name" value="HTH_CROC1"/>
    <property type="match status" value="1"/>
</dbReference>
<dbReference type="Gene3D" id="1.10.260.40">
    <property type="entry name" value="lambda repressor-like DNA-binding domains"/>
    <property type="match status" value="1"/>
</dbReference>
<dbReference type="GO" id="GO:0005829">
    <property type="term" value="C:cytosol"/>
    <property type="evidence" value="ECO:0007669"/>
    <property type="project" value="TreeGrafter"/>
</dbReference>
<dbReference type="OrthoDB" id="5343295at2"/>
<organism evidence="3 4">
    <name type="scientific">Motiliproteus coralliicola</name>
    <dbReference type="NCBI Taxonomy" id="2283196"/>
    <lineage>
        <taxon>Bacteria</taxon>
        <taxon>Pseudomonadati</taxon>
        <taxon>Pseudomonadota</taxon>
        <taxon>Gammaproteobacteria</taxon>
        <taxon>Oceanospirillales</taxon>
        <taxon>Oceanospirillaceae</taxon>
        <taxon>Motiliproteus</taxon>
    </lineage>
</organism>
<dbReference type="Pfam" id="PF07883">
    <property type="entry name" value="Cupin_2"/>
    <property type="match status" value="1"/>
</dbReference>
<evidence type="ECO:0000313" key="3">
    <source>
        <dbReference type="EMBL" id="RDE24607.1"/>
    </source>
</evidence>
<dbReference type="GO" id="GO:0003700">
    <property type="term" value="F:DNA-binding transcription factor activity"/>
    <property type="evidence" value="ECO:0007669"/>
    <property type="project" value="TreeGrafter"/>
</dbReference>
<dbReference type="Proteomes" id="UP000253769">
    <property type="component" value="Unassembled WGS sequence"/>
</dbReference>
<dbReference type="InterPro" id="IPR050807">
    <property type="entry name" value="TransReg_Diox_bact_type"/>
</dbReference>
<dbReference type="GO" id="GO:0003677">
    <property type="term" value="F:DNA binding"/>
    <property type="evidence" value="ECO:0007669"/>
    <property type="project" value="UniProtKB-KW"/>
</dbReference>
<comment type="caution">
    <text evidence="3">The sequence shown here is derived from an EMBL/GenBank/DDBJ whole genome shotgun (WGS) entry which is preliminary data.</text>
</comment>